<accession>F4A2J8</accession>
<dbReference type="OrthoDB" id="157184at2"/>
<dbReference type="AlphaFoldDB" id="F4A2J8"/>
<feature type="domain" description="ABC transmembrane type-1" evidence="8">
    <location>
        <begin position="83"/>
        <end position="295"/>
    </location>
</feature>
<feature type="transmembrane region" description="Helical" evidence="7">
    <location>
        <begin position="276"/>
        <end position="295"/>
    </location>
</feature>
<dbReference type="Gene3D" id="1.10.3720.10">
    <property type="entry name" value="MetI-like"/>
    <property type="match status" value="1"/>
</dbReference>
<dbReference type="InterPro" id="IPR035906">
    <property type="entry name" value="MetI-like_sf"/>
</dbReference>
<feature type="transmembrane region" description="Helical" evidence="7">
    <location>
        <begin position="118"/>
        <end position="137"/>
    </location>
</feature>
<reference evidence="10" key="1">
    <citation type="submission" date="2010-11" db="EMBL/GenBank/DDBJ databases">
        <title>The complete genome of Mahella australiensis DSM 15567.</title>
        <authorList>
            <consortium name="US DOE Joint Genome Institute (JGI-PGF)"/>
            <person name="Lucas S."/>
            <person name="Copeland A."/>
            <person name="Lapidus A."/>
            <person name="Bruce D."/>
            <person name="Goodwin L."/>
            <person name="Pitluck S."/>
            <person name="Kyrpides N."/>
            <person name="Mavromatis K."/>
            <person name="Pagani I."/>
            <person name="Ivanova N."/>
            <person name="Teshima H."/>
            <person name="Brettin T."/>
            <person name="Detter J.C."/>
            <person name="Han C."/>
            <person name="Tapia R."/>
            <person name="Land M."/>
            <person name="Hauser L."/>
            <person name="Markowitz V."/>
            <person name="Cheng J.-F."/>
            <person name="Hugenholtz P."/>
            <person name="Woyke T."/>
            <person name="Wu D."/>
            <person name="Spring S."/>
            <person name="Pukall R."/>
            <person name="Steenblock K."/>
            <person name="Schneider S."/>
            <person name="Klenk H.-P."/>
            <person name="Eisen J.A."/>
        </authorList>
    </citation>
    <scope>NUCLEOTIDE SEQUENCE [LARGE SCALE GENOMIC DNA]</scope>
    <source>
        <strain evidence="10">DSM 15567 / CIP 107919 / 50-1 BON</strain>
    </source>
</reference>
<feature type="transmembrane region" description="Helical" evidence="7">
    <location>
        <begin position="191"/>
        <end position="213"/>
    </location>
</feature>
<sequence>MGKKQTRLLQRRSIGDAIFDIINYTLLILLCVVTIYPFLNVIAIAFNDATDAVRGGIYIWPREFSLRNFEVIFTENKNITQALKISALRAVIGSSTSVLSCLMVAYTLSRKDFIFRPLLTKFLVFTMYFNGGLIPTYLLIKSLGLVNNFWVYILPRLISAYNIMIMRSYIEGIPYSLVEAAKIDGASEYRILFTIIMPLSIPVLATITLFTAVGQWNSWFDTMLYASSKPELSTLQFELQKLLQAARTMSSNAMDIALATTTSTESARQTVTPNSIRAAMTVIAVVPILFVYPFLQRYFVQGLTLGGVKG</sequence>
<evidence type="ECO:0000256" key="1">
    <source>
        <dbReference type="ARBA" id="ARBA00004651"/>
    </source>
</evidence>
<keyword evidence="10" id="KW-1185">Reference proteome</keyword>
<dbReference type="STRING" id="697281.Mahau_2092"/>
<dbReference type="PANTHER" id="PTHR43744">
    <property type="entry name" value="ABC TRANSPORTER PERMEASE PROTEIN MG189-RELATED-RELATED"/>
    <property type="match status" value="1"/>
</dbReference>
<reference evidence="9 10" key="2">
    <citation type="journal article" date="2011" name="Stand. Genomic Sci.">
        <title>Complete genome sequence of Mahella australiensis type strain (50-1 BON).</title>
        <authorList>
            <person name="Sikorski J."/>
            <person name="Teshima H."/>
            <person name="Nolan M."/>
            <person name="Lucas S."/>
            <person name="Hammon N."/>
            <person name="Deshpande S."/>
            <person name="Cheng J.F."/>
            <person name="Pitluck S."/>
            <person name="Liolios K."/>
            <person name="Pagani I."/>
            <person name="Ivanova N."/>
            <person name="Huntemann M."/>
            <person name="Mavromatis K."/>
            <person name="Ovchinikova G."/>
            <person name="Pati A."/>
            <person name="Tapia R."/>
            <person name="Han C."/>
            <person name="Goodwin L."/>
            <person name="Chen A."/>
            <person name="Palaniappan K."/>
            <person name="Land M."/>
            <person name="Hauser L."/>
            <person name="Ngatchou-Djao O.D."/>
            <person name="Rohde M."/>
            <person name="Pukall R."/>
            <person name="Spring S."/>
            <person name="Abt B."/>
            <person name="Goker M."/>
            <person name="Detter J.C."/>
            <person name="Woyke T."/>
            <person name="Bristow J."/>
            <person name="Markowitz V."/>
            <person name="Hugenholtz P."/>
            <person name="Eisen J.A."/>
            <person name="Kyrpides N.C."/>
            <person name="Klenk H.P."/>
            <person name="Lapidus A."/>
        </authorList>
    </citation>
    <scope>NUCLEOTIDE SEQUENCE [LARGE SCALE GENOMIC DNA]</scope>
    <source>
        <strain evidence="10">DSM 15567 / CIP 107919 / 50-1 BON</strain>
    </source>
</reference>
<comment type="similarity">
    <text evidence="7">Belongs to the binding-protein-dependent transport system permease family.</text>
</comment>
<evidence type="ECO:0000259" key="8">
    <source>
        <dbReference type="PROSITE" id="PS50928"/>
    </source>
</evidence>
<dbReference type="Proteomes" id="UP000008457">
    <property type="component" value="Chromosome"/>
</dbReference>
<protein>
    <submittedName>
        <fullName evidence="9">Carbohydrate ABC transporter membrane protein 2, CUT1 family</fullName>
    </submittedName>
</protein>
<proteinExistence type="inferred from homology"/>
<dbReference type="KEGG" id="mas:Mahau_2092"/>
<dbReference type="InterPro" id="IPR000515">
    <property type="entry name" value="MetI-like"/>
</dbReference>
<keyword evidence="3" id="KW-1003">Cell membrane</keyword>
<keyword evidence="5 7" id="KW-1133">Transmembrane helix</keyword>
<evidence type="ECO:0000256" key="6">
    <source>
        <dbReference type="ARBA" id="ARBA00023136"/>
    </source>
</evidence>
<dbReference type="SUPFAM" id="SSF161098">
    <property type="entry name" value="MetI-like"/>
    <property type="match status" value="1"/>
</dbReference>
<evidence type="ECO:0000256" key="7">
    <source>
        <dbReference type="RuleBase" id="RU363032"/>
    </source>
</evidence>
<feature type="transmembrane region" description="Helical" evidence="7">
    <location>
        <begin position="87"/>
        <end position="106"/>
    </location>
</feature>
<dbReference type="GO" id="GO:0055085">
    <property type="term" value="P:transmembrane transport"/>
    <property type="evidence" value="ECO:0007669"/>
    <property type="project" value="InterPro"/>
</dbReference>
<dbReference type="EMBL" id="CP002360">
    <property type="protein sequence ID" value="AEE97264.1"/>
    <property type="molecule type" value="Genomic_DNA"/>
</dbReference>
<dbReference type="Pfam" id="PF00528">
    <property type="entry name" value="BPD_transp_1"/>
    <property type="match status" value="1"/>
</dbReference>
<organism evidence="9 10">
    <name type="scientific">Mahella australiensis (strain DSM 15567 / CIP 107919 / 50-1 BON)</name>
    <dbReference type="NCBI Taxonomy" id="697281"/>
    <lineage>
        <taxon>Bacteria</taxon>
        <taxon>Bacillati</taxon>
        <taxon>Bacillota</taxon>
        <taxon>Clostridia</taxon>
        <taxon>Thermoanaerobacterales</taxon>
        <taxon>Thermoanaerobacterales Family IV. Incertae Sedis</taxon>
        <taxon>Mahella</taxon>
    </lineage>
</organism>
<keyword evidence="2 7" id="KW-0813">Transport</keyword>
<feature type="transmembrane region" description="Helical" evidence="7">
    <location>
        <begin position="21"/>
        <end position="46"/>
    </location>
</feature>
<dbReference type="eggNOG" id="COG0395">
    <property type="taxonomic scope" value="Bacteria"/>
</dbReference>
<evidence type="ECO:0000256" key="3">
    <source>
        <dbReference type="ARBA" id="ARBA00022475"/>
    </source>
</evidence>
<evidence type="ECO:0000313" key="10">
    <source>
        <dbReference type="Proteomes" id="UP000008457"/>
    </source>
</evidence>
<dbReference type="RefSeq" id="WP_013781692.1">
    <property type="nucleotide sequence ID" value="NC_015520.1"/>
</dbReference>
<dbReference type="HOGENOM" id="CLU_016047_1_0_9"/>
<dbReference type="GO" id="GO:0005886">
    <property type="term" value="C:plasma membrane"/>
    <property type="evidence" value="ECO:0007669"/>
    <property type="project" value="UniProtKB-SubCell"/>
</dbReference>
<dbReference type="CDD" id="cd06261">
    <property type="entry name" value="TM_PBP2"/>
    <property type="match status" value="1"/>
</dbReference>
<name>F4A2J8_MAHA5</name>
<evidence type="ECO:0000313" key="9">
    <source>
        <dbReference type="EMBL" id="AEE97264.1"/>
    </source>
</evidence>
<dbReference type="PROSITE" id="PS50928">
    <property type="entry name" value="ABC_TM1"/>
    <property type="match status" value="1"/>
</dbReference>
<evidence type="ECO:0000256" key="5">
    <source>
        <dbReference type="ARBA" id="ARBA00022989"/>
    </source>
</evidence>
<comment type="subcellular location">
    <subcellularLocation>
        <location evidence="1 7">Cell membrane</location>
        <topology evidence="1 7">Multi-pass membrane protein</topology>
    </subcellularLocation>
</comment>
<evidence type="ECO:0000256" key="2">
    <source>
        <dbReference type="ARBA" id="ARBA00022448"/>
    </source>
</evidence>
<keyword evidence="4 7" id="KW-0812">Transmembrane</keyword>
<keyword evidence="6 7" id="KW-0472">Membrane</keyword>
<gene>
    <name evidence="9" type="ordered locus">Mahau_2092</name>
</gene>
<evidence type="ECO:0000256" key="4">
    <source>
        <dbReference type="ARBA" id="ARBA00022692"/>
    </source>
</evidence>
<dbReference type="PANTHER" id="PTHR43744:SF9">
    <property type="entry name" value="POLYGALACTURONAN_RHAMNOGALACTURONAN TRANSPORT SYSTEM PERMEASE PROTEIN YTCP"/>
    <property type="match status" value="1"/>
</dbReference>